<evidence type="ECO:0000313" key="1">
    <source>
        <dbReference type="EMBL" id="KAJ6981215.1"/>
    </source>
</evidence>
<dbReference type="AlphaFoldDB" id="A0AAD6Q801"/>
<keyword evidence="2" id="KW-1185">Reference proteome</keyword>
<organism evidence="1 2">
    <name type="scientific">Populus alba x Populus x berolinensis</name>
    <dbReference type="NCBI Taxonomy" id="444605"/>
    <lineage>
        <taxon>Eukaryota</taxon>
        <taxon>Viridiplantae</taxon>
        <taxon>Streptophyta</taxon>
        <taxon>Embryophyta</taxon>
        <taxon>Tracheophyta</taxon>
        <taxon>Spermatophyta</taxon>
        <taxon>Magnoliopsida</taxon>
        <taxon>eudicotyledons</taxon>
        <taxon>Gunneridae</taxon>
        <taxon>Pentapetalae</taxon>
        <taxon>rosids</taxon>
        <taxon>fabids</taxon>
        <taxon>Malpighiales</taxon>
        <taxon>Salicaceae</taxon>
        <taxon>Saliceae</taxon>
        <taxon>Populus</taxon>
    </lineage>
</organism>
<sequence length="82" mass="9094">MKDKPTVSGDYLVKKERQLYMSTHENPGEPRTSWAAVYAPELITRVTRRLTSHGIADFSPAVSPSCITQLSLLMESEDGAVK</sequence>
<protein>
    <submittedName>
        <fullName evidence="1">Uncharacterized protein</fullName>
    </submittedName>
</protein>
<proteinExistence type="predicted"/>
<comment type="caution">
    <text evidence="1">The sequence shown here is derived from an EMBL/GenBank/DDBJ whole genome shotgun (WGS) entry which is preliminary data.</text>
</comment>
<dbReference type="EMBL" id="JAQIZT010000010">
    <property type="protein sequence ID" value="KAJ6981215.1"/>
    <property type="molecule type" value="Genomic_DNA"/>
</dbReference>
<gene>
    <name evidence="1" type="ORF">NC653_024575</name>
</gene>
<dbReference type="PANTHER" id="PTHR32161:SF8">
    <property type="entry name" value="DPP6 N-TERMINAL DOMAIN-LIKE PROTEIN"/>
    <property type="match status" value="1"/>
</dbReference>
<name>A0AAD6Q801_9ROSI</name>
<dbReference type="Proteomes" id="UP001164929">
    <property type="component" value="Chromosome 10"/>
</dbReference>
<reference evidence="1" key="1">
    <citation type="journal article" date="2023" name="Mol. Ecol. Resour.">
        <title>Chromosome-level genome assembly of a triploid poplar Populus alba 'Berolinensis'.</title>
        <authorList>
            <person name="Chen S."/>
            <person name="Yu Y."/>
            <person name="Wang X."/>
            <person name="Wang S."/>
            <person name="Zhang T."/>
            <person name="Zhou Y."/>
            <person name="He R."/>
            <person name="Meng N."/>
            <person name="Wang Y."/>
            <person name="Liu W."/>
            <person name="Liu Z."/>
            <person name="Liu J."/>
            <person name="Guo Q."/>
            <person name="Huang H."/>
            <person name="Sederoff R.R."/>
            <person name="Wang G."/>
            <person name="Qu G."/>
            <person name="Chen S."/>
        </authorList>
    </citation>
    <scope>NUCLEOTIDE SEQUENCE</scope>
    <source>
        <strain evidence="1">SC-2020</strain>
    </source>
</reference>
<dbReference type="PANTHER" id="PTHR32161">
    <property type="entry name" value="DPP6 N-TERMINAL DOMAIN-LIKE PROTEIN"/>
    <property type="match status" value="1"/>
</dbReference>
<accession>A0AAD6Q801</accession>
<evidence type="ECO:0000313" key="2">
    <source>
        <dbReference type="Proteomes" id="UP001164929"/>
    </source>
</evidence>